<comment type="caution">
    <text evidence="6">The sequence shown here is derived from an EMBL/GenBank/DDBJ whole genome shotgun (WGS) entry which is preliminary data.</text>
</comment>
<dbReference type="EMBL" id="JALHAT010000006">
    <property type="protein sequence ID" value="MCJ1960243.1"/>
    <property type="molecule type" value="Genomic_DNA"/>
</dbReference>
<feature type="domain" description="Peptidase M20 dimerisation" evidence="5">
    <location>
        <begin position="239"/>
        <end position="331"/>
    </location>
</feature>
<dbReference type="Proteomes" id="UP001162802">
    <property type="component" value="Unassembled WGS sequence"/>
</dbReference>
<dbReference type="InterPro" id="IPR002933">
    <property type="entry name" value="Peptidase_M20"/>
</dbReference>
<dbReference type="PANTHER" id="PTHR43808">
    <property type="entry name" value="ACETYLORNITHINE DEACETYLASE"/>
    <property type="match status" value="1"/>
</dbReference>
<dbReference type="Pfam" id="PF01546">
    <property type="entry name" value="Peptidase_M20"/>
    <property type="match status" value="1"/>
</dbReference>
<sequence>MTIQHVHPARSHASALQPTHEKARTWGFAASLAALALAPLPAAAQDYDNEASRLLASDKFAAARQSLAADYDTIVADLITLTEIEAPPFKEDKRAAAYAQMLKAAGLENVQTDAQGNVMGLRKGSGGGPLIAVAAHLDTVFPEGTDVTVKREGDRLTAPGIGDDTSSLPVLLAFIRAMDKAGYTTRADILFLGDVGEEGPGNLRGMRHLFNEGPYAGKIDAFISFEPGKAGRITHGGIGSRRYTVTFKGPGGHSYGAFGLVNPAYAMSDAITQFARMQVPASPKTTYSVGIVEGGTSVNSIPFATSMTVDMRSESAEELAKEEAAFLAILPGAAARENAARSTEQGEITYETTLIGDRPVGLTQRSAPIVEYARATSEAMGFKVHYGSSSTDSNLPMSLGIPAVTLGSGFTTHRAHSLDEYLELDRESDLASMSAGLATLLLLAEAD</sequence>
<keyword evidence="7" id="KW-1185">Reference proteome</keyword>
<proteinExistence type="predicted"/>
<keyword evidence="2" id="KW-0479">Metal-binding</keyword>
<evidence type="ECO:0000256" key="2">
    <source>
        <dbReference type="ARBA" id="ARBA00022723"/>
    </source>
</evidence>
<accession>A0ABT0AAL5</accession>
<dbReference type="InterPro" id="IPR011650">
    <property type="entry name" value="Peptidase_M20_dimer"/>
</dbReference>
<dbReference type="Gene3D" id="3.30.70.360">
    <property type="match status" value="1"/>
</dbReference>
<evidence type="ECO:0000259" key="5">
    <source>
        <dbReference type="Pfam" id="PF07687"/>
    </source>
</evidence>
<evidence type="ECO:0000256" key="4">
    <source>
        <dbReference type="ARBA" id="ARBA00022833"/>
    </source>
</evidence>
<gene>
    <name evidence="6" type="ORF">MTR65_06105</name>
</gene>
<dbReference type="PANTHER" id="PTHR43808:SF17">
    <property type="entry name" value="PEPTIDASE M20"/>
    <property type="match status" value="1"/>
</dbReference>
<dbReference type="InterPro" id="IPR050072">
    <property type="entry name" value="Peptidase_M20A"/>
</dbReference>
<dbReference type="PROSITE" id="PS00758">
    <property type="entry name" value="ARGE_DAPE_CPG2_1"/>
    <property type="match status" value="1"/>
</dbReference>
<name>A0ABT0AAL5_9SPHN</name>
<protein>
    <submittedName>
        <fullName evidence="6">M20/M25/M40 family metallo-hydrolase</fullName>
    </submittedName>
</protein>
<reference evidence="6" key="1">
    <citation type="submission" date="2022-03" db="EMBL/GenBank/DDBJ databases">
        <title>Identification of a novel bacterium isolated from mangrove sediments.</title>
        <authorList>
            <person name="Pan X."/>
        </authorList>
    </citation>
    <scope>NUCLEOTIDE SEQUENCE</scope>
    <source>
        <strain evidence="6">B2637</strain>
    </source>
</reference>
<comment type="cofactor">
    <cofactor evidence="1">
        <name>Zn(2+)</name>
        <dbReference type="ChEBI" id="CHEBI:29105"/>
    </cofactor>
</comment>
<evidence type="ECO:0000256" key="1">
    <source>
        <dbReference type="ARBA" id="ARBA00001947"/>
    </source>
</evidence>
<evidence type="ECO:0000313" key="7">
    <source>
        <dbReference type="Proteomes" id="UP001162802"/>
    </source>
</evidence>
<dbReference type="InterPro" id="IPR001261">
    <property type="entry name" value="ArgE/DapE_CS"/>
</dbReference>
<dbReference type="Pfam" id="PF07687">
    <property type="entry name" value="M20_dimer"/>
    <property type="match status" value="1"/>
</dbReference>
<dbReference type="SUPFAM" id="SSF53187">
    <property type="entry name" value="Zn-dependent exopeptidases"/>
    <property type="match status" value="1"/>
</dbReference>
<dbReference type="SUPFAM" id="SSF55031">
    <property type="entry name" value="Bacterial exopeptidase dimerisation domain"/>
    <property type="match status" value="1"/>
</dbReference>
<dbReference type="RefSeq" id="WP_243798182.1">
    <property type="nucleotide sequence ID" value="NZ_JALHAT010000006.1"/>
</dbReference>
<keyword evidence="3" id="KW-0378">Hydrolase</keyword>
<evidence type="ECO:0000256" key="3">
    <source>
        <dbReference type="ARBA" id="ARBA00022801"/>
    </source>
</evidence>
<dbReference type="InterPro" id="IPR036264">
    <property type="entry name" value="Bact_exopeptidase_dim_dom"/>
</dbReference>
<dbReference type="Gene3D" id="3.40.630.10">
    <property type="entry name" value="Zn peptidases"/>
    <property type="match status" value="1"/>
</dbReference>
<organism evidence="6 7">
    <name type="scientific">Novosphingobium mangrovi</name>
    <name type="common">ex Hu et al. 2023</name>
    <dbReference type="NCBI Taxonomy" id="2930094"/>
    <lineage>
        <taxon>Bacteria</taxon>
        <taxon>Pseudomonadati</taxon>
        <taxon>Pseudomonadota</taxon>
        <taxon>Alphaproteobacteria</taxon>
        <taxon>Sphingomonadales</taxon>
        <taxon>Sphingomonadaceae</taxon>
        <taxon>Novosphingobium</taxon>
    </lineage>
</organism>
<keyword evidence="4" id="KW-0862">Zinc</keyword>
<evidence type="ECO:0000313" key="6">
    <source>
        <dbReference type="EMBL" id="MCJ1960243.1"/>
    </source>
</evidence>